<sequence>SDTQHSHPRHPTTRGQRYV</sequence>
<organism evidence="1 2">
    <name type="scientific">Kipferlia bialata</name>
    <dbReference type="NCBI Taxonomy" id="797122"/>
    <lineage>
        <taxon>Eukaryota</taxon>
        <taxon>Metamonada</taxon>
        <taxon>Carpediemonas-like organisms</taxon>
        <taxon>Kipferlia</taxon>
    </lineage>
</organism>
<dbReference type="AlphaFoldDB" id="A0A391NXM1"/>
<evidence type="ECO:0000313" key="2">
    <source>
        <dbReference type="Proteomes" id="UP000265618"/>
    </source>
</evidence>
<evidence type="ECO:0000313" key="1">
    <source>
        <dbReference type="EMBL" id="GCA63219.1"/>
    </source>
</evidence>
<comment type="caution">
    <text evidence="1">The sequence shown here is derived from an EMBL/GenBank/DDBJ whole genome shotgun (WGS) entry which is preliminary data.</text>
</comment>
<protein>
    <submittedName>
        <fullName evidence="1">Uncharacterized protein</fullName>
    </submittedName>
</protein>
<gene>
    <name evidence="1" type="ORF">KIPB_008602</name>
</gene>
<keyword evidence="2" id="KW-1185">Reference proteome</keyword>
<accession>A0A391NXM1</accession>
<feature type="non-terminal residue" evidence="1">
    <location>
        <position position="1"/>
    </location>
</feature>
<proteinExistence type="predicted"/>
<reference evidence="1 2" key="1">
    <citation type="journal article" date="2018" name="PLoS ONE">
        <title>The draft genome of Kipferlia bialata reveals reductive genome evolution in fornicate parasites.</title>
        <authorList>
            <person name="Tanifuji G."/>
            <person name="Takabayashi S."/>
            <person name="Kume K."/>
            <person name="Takagi M."/>
            <person name="Nakayama T."/>
            <person name="Kamikawa R."/>
            <person name="Inagaki Y."/>
            <person name="Hashimoto T."/>
        </authorList>
    </citation>
    <scope>NUCLEOTIDE SEQUENCE [LARGE SCALE GENOMIC DNA]</scope>
    <source>
        <strain evidence="1">NY0173</strain>
    </source>
</reference>
<name>A0A391NXM1_9EUKA</name>
<dbReference type="Proteomes" id="UP000265618">
    <property type="component" value="Unassembled WGS sequence"/>
</dbReference>
<dbReference type="EMBL" id="BDIP01002703">
    <property type="protein sequence ID" value="GCA63219.1"/>
    <property type="molecule type" value="Genomic_DNA"/>
</dbReference>